<comment type="subcellular location">
    <subcellularLocation>
        <location evidence="1">Nucleus</location>
    </subcellularLocation>
</comment>
<protein>
    <recommendedName>
        <fullName evidence="4">Plant bHLH transcription factor ACT-like domain-containing protein</fullName>
    </recommendedName>
</protein>
<dbReference type="InterPro" id="IPR051358">
    <property type="entry name" value="TF_AMS/ICE1/BHLH6-like"/>
</dbReference>
<evidence type="ECO:0000313" key="5">
    <source>
        <dbReference type="EMBL" id="CAA7406221.1"/>
    </source>
</evidence>
<dbReference type="PANTHER" id="PTHR31945">
    <property type="entry name" value="TRANSCRIPTION FACTOR SCREAM2-RELATED"/>
    <property type="match status" value="1"/>
</dbReference>
<gene>
    <name evidence="5" type="ORF">SI8410_12016899</name>
</gene>
<evidence type="ECO:0000256" key="1">
    <source>
        <dbReference type="ARBA" id="ARBA00004123"/>
    </source>
</evidence>
<dbReference type="PANTHER" id="PTHR31945:SF5">
    <property type="entry name" value="TRANSCRIPTION FACTOR SCREAM-LIKE PROTEIN"/>
    <property type="match status" value="1"/>
</dbReference>
<evidence type="ECO:0000259" key="4">
    <source>
        <dbReference type="Pfam" id="PF22754"/>
    </source>
</evidence>
<sequence>MLPKEQRRSSSHDKLQLLRSVTDSHAQSSTSILLDASKYIEELKHKIKDLVEDNNSCLRSITGDRMNQMGVTVQGQEKGFLVRVFSEKSYPDLLVSILRVFEDLGIDVLDARVSCIKPFRLEAVGREVKGRAEGIDSEVVREAMLQALKNCREGD</sequence>
<name>A0A7I8L855_SPIIN</name>
<dbReference type="GO" id="GO:0005634">
    <property type="term" value="C:nucleus"/>
    <property type="evidence" value="ECO:0007669"/>
    <property type="project" value="UniProtKB-SubCell"/>
</dbReference>
<dbReference type="InterPro" id="IPR054502">
    <property type="entry name" value="bHLH-TF_ACT-like_plant"/>
</dbReference>
<dbReference type="GO" id="GO:0043565">
    <property type="term" value="F:sequence-specific DNA binding"/>
    <property type="evidence" value="ECO:0007669"/>
    <property type="project" value="TreeGrafter"/>
</dbReference>
<dbReference type="GO" id="GO:0003700">
    <property type="term" value="F:DNA-binding transcription factor activity"/>
    <property type="evidence" value="ECO:0007669"/>
    <property type="project" value="TreeGrafter"/>
</dbReference>
<accession>A0A7I8L855</accession>
<organism evidence="5 6">
    <name type="scientific">Spirodela intermedia</name>
    <name type="common">Intermediate duckweed</name>
    <dbReference type="NCBI Taxonomy" id="51605"/>
    <lineage>
        <taxon>Eukaryota</taxon>
        <taxon>Viridiplantae</taxon>
        <taxon>Streptophyta</taxon>
        <taxon>Embryophyta</taxon>
        <taxon>Tracheophyta</taxon>
        <taxon>Spermatophyta</taxon>
        <taxon>Magnoliopsida</taxon>
        <taxon>Liliopsida</taxon>
        <taxon>Araceae</taxon>
        <taxon>Lemnoideae</taxon>
        <taxon>Spirodela</taxon>
    </lineage>
</organism>
<reference evidence="5" key="1">
    <citation type="submission" date="2020-02" db="EMBL/GenBank/DDBJ databases">
        <authorList>
            <person name="Scholz U."/>
            <person name="Mascher M."/>
            <person name="Fiebig A."/>
        </authorList>
    </citation>
    <scope>NUCLEOTIDE SEQUENCE</scope>
</reference>
<dbReference type="EMBL" id="LR746275">
    <property type="protein sequence ID" value="CAA7406221.1"/>
    <property type="molecule type" value="Genomic_DNA"/>
</dbReference>
<dbReference type="AlphaFoldDB" id="A0A7I8L855"/>
<dbReference type="OrthoDB" id="1917523at2759"/>
<feature type="domain" description="Plant bHLH transcription factor ACT-like" evidence="4">
    <location>
        <begin position="71"/>
        <end position="148"/>
    </location>
</feature>
<keyword evidence="6" id="KW-1185">Reference proteome</keyword>
<keyword evidence="3" id="KW-0175">Coiled coil</keyword>
<evidence type="ECO:0000313" key="6">
    <source>
        <dbReference type="Proteomes" id="UP000663760"/>
    </source>
</evidence>
<feature type="coiled-coil region" evidence="3">
    <location>
        <begin position="33"/>
        <end position="60"/>
    </location>
</feature>
<proteinExistence type="predicted"/>
<evidence type="ECO:0000256" key="3">
    <source>
        <dbReference type="SAM" id="Coils"/>
    </source>
</evidence>
<dbReference type="Pfam" id="PF22754">
    <property type="entry name" value="bHLH-TF_ACT-like_plant"/>
    <property type="match status" value="1"/>
</dbReference>
<evidence type="ECO:0000256" key="2">
    <source>
        <dbReference type="ARBA" id="ARBA00023242"/>
    </source>
</evidence>
<keyword evidence="2" id="KW-0539">Nucleus</keyword>
<dbReference type="Proteomes" id="UP000663760">
    <property type="component" value="Chromosome 12"/>
</dbReference>